<dbReference type="SUPFAM" id="SSF68906">
    <property type="entry name" value="SAP domain"/>
    <property type="match status" value="1"/>
</dbReference>
<gene>
    <name evidence="9" type="ORF">TrVE_jg3636</name>
</gene>
<dbReference type="InterPro" id="IPR043130">
    <property type="entry name" value="CDP-OH_PTrfase_TM_dom"/>
</dbReference>
<keyword evidence="10" id="KW-1185">Reference proteome</keyword>
<dbReference type="SMART" id="SM00513">
    <property type="entry name" value="SAP"/>
    <property type="match status" value="1"/>
</dbReference>
<keyword evidence="7" id="KW-1133">Transmembrane helix</keyword>
<name>A0A9W7BTY9_9STRA</name>
<dbReference type="InterPro" id="IPR048254">
    <property type="entry name" value="CDP_ALCOHOL_P_TRANSF_CS"/>
</dbReference>
<dbReference type="InterPro" id="IPR000462">
    <property type="entry name" value="CDP-OH_P_trans"/>
</dbReference>
<feature type="transmembrane region" description="Helical" evidence="7">
    <location>
        <begin position="362"/>
        <end position="381"/>
    </location>
</feature>
<evidence type="ECO:0000256" key="3">
    <source>
        <dbReference type="ARBA" id="ARBA00022679"/>
    </source>
</evidence>
<reference evidence="10" key="1">
    <citation type="journal article" date="2023" name="Commun. Biol.">
        <title>Genome analysis of Parmales, the sister group of diatoms, reveals the evolutionary specialization of diatoms from phago-mixotrophs to photoautotrophs.</title>
        <authorList>
            <person name="Ban H."/>
            <person name="Sato S."/>
            <person name="Yoshikawa S."/>
            <person name="Yamada K."/>
            <person name="Nakamura Y."/>
            <person name="Ichinomiya M."/>
            <person name="Sato N."/>
            <person name="Blanc-Mathieu R."/>
            <person name="Endo H."/>
            <person name="Kuwata A."/>
            <person name="Ogata H."/>
        </authorList>
    </citation>
    <scope>NUCLEOTIDE SEQUENCE [LARGE SCALE GENOMIC DNA]</scope>
    <source>
        <strain evidence="10">NIES 3699</strain>
    </source>
</reference>
<dbReference type="Proteomes" id="UP001165160">
    <property type="component" value="Unassembled WGS sequence"/>
</dbReference>
<evidence type="ECO:0000256" key="1">
    <source>
        <dbReference type="ARBA" id="ARBA00004370"/>
    </source>
</evidence>
<accession>A0A9W7BTY9</accession>
<dbReference type="AlphaFoldDB" id="A0A9W7BTY9"/>
<feature type="domain" description="SAP" evidence="8">
    <location>
        <begin position="1"/>
        <end position="34"/>
    </location>
</feature>
<dbReference type="GO" id="GO:0016020">
    <property type="term" value="C:membrane"/>
    <property type="evidence" value="ECO:0007669"/>
    <property type="project" value="UniProtKB-SubCell"/>
</dbReference>
<feature type="region of interest" description="Disordered" evidence="6">
    <location>
        <begin position="36"/>
        <end position="100"/>
    </location>
</feature>
<dbReference type="InterPro" id="IPR003034">
    <property type="entry name" value="SAP_dom"/>
</dbReference>
<dbReference type="InterPro" id="IPR014472">
    <property type="entry name" value="CHOPT"/>
</dbReference>
<dbReference type="GO" id="GO:0008654">
    <property type="term" value="P:phospholipid biosynthetic process"/>
    <property type="evidence" value="ECO:0007669"/>
    <property type="project" value="InterPro"/>
</dbReference>
<dbReference type="Pfam" id="PF01066">
    <property type="entry name" value="CDP-OH_P_transf"/>
    <property type="match status" value="1"/>
</dbReference>
<proteinExistence type="inferred from homology"/>
<evidence type="ECO:0000256" key="5">
    <source>
        <dbReference type="RuleBase" id="RU003750"/>
    </source>
</evidence>
<feature type="compositionally biased region" description="Low complexity" evidence="6">
    <location>
        <begin position="52"/>
        <end position="67"/>
    </location>
</feature>
<feature type="compositionally biased region" description="Polar residues" evidence="6">
    <location>
        <begin position="36"/>
        <end position="46"/>
    </location>
</feature>
<dbReference type="Gene3D" id="1.20.120.1760">
    <property type="match status" value="1"/>
</dbReference>
<dbReference type="Gene3D" id="1.10.720.30">
    <property type="entry name" value="SAP domain"/>
    <property type="match status" value="1"/>
</dbReference>
<evidence type="ECO:0000256" key="7">
    <source>
        <dbReference type="SAM" id="Phobius"/>
    </source>
</evidence>
<keyword evidence="4 7" id="KW-0472">Membrane</keyword>
<dbReference type="PROSITE" id="PS50800">
    <property type="entry name" value="SAP"/>
    <property type="match status" value="1"/>
</dbReference>
<feature type="transmembrane region" description="Helical" evidence="7">
    <location>
        <begin position="320"/>
        <end position="342"/>
    </location>
</feature>
<organism evidence="9 10">
    <name type="scientific">Triparma verrucosa</name>
    <dbReference type="NCBI Taxonomy" id="1606542"/>
    <lineage>
        <taxon>Eukaryota</taxon>
        <taxon>Sar</taxon>
        <taxon>Stramenopiles</taxon>
        <taxon>Ochrophyta</taxon>
        <taxon>Bolidophyceae</taxon>
        <taxon>Parmales</taxon>
        <taxon>Triparmaceae</taxon>
        <taxon>Triparma</taxon>
    </lineage>
</organism>
<comment type="subcellular location">
    <subcellularLocation>
        <location evidence="1">Membrane</location>
    </subcellularLocation>
</comment>
<dbReference type="Pfam" id="PF02037">
    <property type="entry name" value="SAP"/>
    <property type="match status" value="1"/>
</dbReference>
<evidence type="ECO:0000259" key="8">
    <source>
        <dbReference type="PROSITE" id="PS50800"/>
    </source>
</evidence>
<feature type="compositionally biased region" description="Basic residues" evidence="6">
    <location>
        <begin position="68"/>
        <end position="90"/>
    </location>
</feature>
<keyword evidence="7" id="KW-0812">Transmembrane</keyword>
<dbReference type="PROSITE" id="PS00379">
    <property type="entry name" value="CDP_ALCOHOL_P_TRANSF"/>
    <property type="match status" value="1"/>
</dbReference>
<keyword evidence="3 5" id="KW-0808">Transferase</keyword>
<evidence type="ECO:0000256" key="2">
    <source>
        <dbReference type="ARBA" id="ARBA00010441"/>
    </source>
</evidence>
<comment type="caution">
    <text evidence="9">The sequence shown here is derived from an EMBL/GenBank/DDBJ whole genome shotgun (WGS) entry which is preliminary data.</text>
</comment>
<sequence>MNRTVKDLRAECESIGISTAGLKSDLVDRLQEAEKNLSSFKSSNTTKRGRQSSKSPASSKKSPASKSPTRKRSTSRSASKPKPKTPKTAKKSAPVLPPPAPPHCLIFETSKTSKDVLTVEGATHIALHKYVAGGNTSFDNFMNPYWNSWVNMLPIWMAPNLVTTCGGAFCLLSFLLFVYYSPTLSSSVPWWVFITSGICTWSYYTLDCLDGKQARRTGSSSPLGQLFDHGVDCIGNLAHFTAIGSCLASGPTRITLAGQVALQFSFFVAQWQEYHTRELPHKFGEVGVTECNHIQAATTIVFGVMEYMGKSHVEMCSSEAYFGLTWAEFVIAAWILQCFILICVSLNMTVVRTGNYRSLQHLTSPLIACLVVYLIPSGVLASNFRMISLASGLLFSFITNKMIVYSMAQMTFATLQPDVVPLVALAWVSGSEGVTGYFVEKAWVAMFVWQFVRVIYWSSRAINQLCAKLGIKCFRIPVKKE</sequence>
<evidence type="ECO:0000313" key="9">
    <source>
        <dbReference type="EMBL" id="GMH92410.1"/>
    </source>
</evidence>
<dbReference type="PANTHER" id="PTHR10414">
    <property type="entry name" value="ETHANOLAMINEPHOSPHOTRANSFERASE"/>
    <property type="match status" value="1"/>
</dbReference>
<dbReference type="PANTHER" id="PTHR10414:SF37">
    <property type="entry name" value="BB IN A BOXCAR, ISOFORM C"/>
    <property type="match status" value="1"/>
</dbReference>
<comment type="similarity">
    <text evidence="2 5">Belongs to the CDP-alcohol phosphatidyltransferase class-I family.</text>
</comment>
<feature type="transmembrane region" description="Helical" evidence="7">
    <location>
        <begin position="188"/>
        <end position="206"/>
    </location>
</feature>
<feature type="transmembrane region" description="Helical" evidence="7">
    <location>
        <begin position="393"/>
        <end position="415"/>
    </location>
</feature>
<feature type="transmembrane region" description="Helical" evidence="7">
    <location>
        <begin position="161"/>
        <end position="182"/>
    </location>
</feature>
<dbReference type="InterPro" id="IPR036361">
    <property type="entry name" value="SAP_dom_sf"/>
</dbReference>
<dbReference type="GO" id="GO:0016780">
    <property type="term" value="F:phosphotransferase activity, for other substituted phosphate groups"/>
    <property type="evidence" value="ECO:0007669"/>
    <property type="project" value="InterPro"/>
</dbReference>
<protein>
    <recommendedName>
        <fullName evidence="8">SAP domain-containing protein</fullName>
    </recommendedName>
</protein>
<feature type="transmembrane region" description="Helical" evidence="7">
    <location>
        <begin position="435"/>
        <end position="456"/>
    </location>
</feature>
<evidence type="ECO:0000256" key="4">
    <source>
        <dbReference type="ARBA" id="ARBA00023136"/>
    </source>
</evidence>
<evidence type="ECO:0000313" key="10">
    <source>
        <dbReference type="Proteomes" id="UP001165160"/>
    </source>
</evidence>
<dbReference type="EMBL" id="BRXX01000128">
    <property type="protein sequence ID" value="GMH92410.1"/>
    <property type="molecule type" value="Genomic_DNA"/>
</dbReference>
<evidence type="ECO:0000256" key="6">
    <source>
        <dbReference type="SAM" id="MobiDB-lite"/>
    </source>
</evidence>